<evidence type="ECO:0000313" key="4">
    <source>
        <dbReference type="Proteomes" id="UP000289946"/>
    </source>
</evidence>
<comment type="caution">
    <text evidence="3">The sequence shown here is derived from an EMBL/GenBank/DDBJ whole genome shotgun (WGS) entry which is preliminary data.</text>
</comment>
<evidence type="ECO:0000256" key="1">
    <source>
        <dbReference type="SAM" id="Phobius"/>
    </source>
</evidence>
<evidence type="ECO:0008006" key="6">
    <source>
        <dbReference type="Google" id="ProtNLM"/>
    </source>
</evidence>
<gene>
    <name evidence="2" type="ORF">EAS62_08950</name>
    <name evidence="3" type="ORF">XH94_13930</name>
</gene>
<keyword evidence="4" id="KW-1185">Reference proteome</keyword>
<dbReference type="EMBL" id="LBJM01000044">
    <property type="protein sequence ID" value="RXH40317.1"/>
    <property type="molecule type" value="Genomic_DNA"/>
</dbReference>
<keyword evidence="1" id="KW-0812">Transmembrane</keyword>
<name>A0A4Q0SL99_9BRAD</name>
<feature type="transmembrane region" description="Helical" evidence="1">
    <location>
        <begin position="76"/>
        <end position="100"/>
    </location>
</feature>
<feature type="transmembrane region" description="Helical" evidence="1">
    <location>
        <begin position="326"/>
        <end position="344"/>
    </location>
</feature>
<feature type="transmembrane region" description="Helical" evidence="1">
    <location>
        <begin position="249"/>
        <end position="267"/>
    </location>
</feature>
<proteinExistence type="predicted"/>
<feature type="transmembrane region" description="Helical" evidence="1">
    <location>
        <begin position="121"/>
        <end position="150"/>
    </location>
</feature>
<organism evidence="3 5">
    <name type="scientific">Bradyrhizobium zhanjiangense</name>
    <dbReference type="NCBI Taxonomy" id="1325107"/>
    <lineage>
        <taxon>Bacteria</taxon>
        <taxon>Pseudomonadati</taxon>
        <taxon>Pseudomonadota</taxon>
        <taxon>Alphaproteobacteria</taxon>
        <taxon>Hyphomicrobiales</taxon>
        <taxon>Nitrobacteraceae</taxon>
        <taxon>Bradyrhizobium</taxon>
    </lineage>
</organism>
<dbReference type="EMBL" id="RDRA01000005">
    <property type="protein sequence ID" value="RXG97148.1"/>
    <property type="molecule type" value="Genomic_DNA"/>
</dbReference>
<accession>A0A4Q0SL99</accession>
<dbReference type="AlphaFoldDB" id="A0A4Q0SL99"/>
<dbReference type="Proteomes" id="UP000289946">
    <property type="component" value="Unassembled WGS sequence"/>
</dbReference>
<reference evidence="2 4" key="2">
    <citation type="submission" date="2018-10" db="EMBL/GenBank/DDBJ databases">
        <title>Bradyrhizobium sp. nov., isolated from effective nodules of peanut in China.</title>
        <authorList>
            <person name="Li Y."/>
        </authorList>
    </citation>
    <scope>NUCLEOTIDE SEQUENCE [LARGE SCALE GENOMIC DNA]</scope>
    <source>
        <strain evidence="2 4">CCBAU 51781</strain>
    </source>
</reference>
<reference evidence="3 5" key="1">
    <citation type="submission" date="2015-04" db="EMBL/GenBank/DDBJ databases">
        <title>Comparative genomics of rhizobia nodulating Arachis hypogaea in China.</title>
        <authorList>
            <person name="Li Y."/>
        </authorList>
    </citation>
    <scope>NUCLEOTIDE SEQUENCE [LARGE SCALE GENOMIC DNA]</scope>
    <source>
        <strain evidence="3 5">CCBAU 51787</strain>
    </source>
</reference>
<sequence>MLDDKFSAKRRWIVVAAILLAALVIQIPLVLNADLGWLLTANEKILDGRKLGVDLFESNPPLSVYMYMPAVMLSRMSGVAAEFIVIVLVIVEIAGALLMMDRAAAAAKLGAWERSISTWSFALLLAILPGAIFGQREHIAVIALTPFVAITALRWRGLDPGWIAIVAGAGAGLAMSIKPFFALVAGLPILLGALRRRSLRPLFTSEACTAAAVVIGYGAVVVVVFPAYLSTYAPMVAEAYLPIRREFGSLLPIPIAVIGASIGFLCLFGRETLEMRSDAIPWLAAAVGGAAGFLVQGKGWPYTAFALCLFAIAAPLLQVCTKTVRMPIVIGGLATIVALGLYLSSPAPGFPPLQERVQAVVKQPRLLTITDHIGLGHPLVRQIGGTWVGSSCAQLLAAGAILRENSSHPTEEERAKLGSIINFERRHLLADLRNGRPHVILVDTYLLSTFEFDWLAWANSDPELQKELSHYREIEDVGRVRIFVDQSLQR</sequence>
<feature type="transmembrane region" description="Helical" evidence="1">
    <location>
        <begin position="302"/>
        <end position="319"/>
    </location>
</feature>
<keyword evidence="1" id="KW-1133">Transmembrane helix</keyword>
<evidence type="ECO:0000313" key="5">
    <source>
        <dbReference type="Proteomes" id="UP000290565"/>
    </source>
</evidence>
<feature type="transmembrane region" description="Helical" evidence="1">
    <location>
        <begin position="162"/>
        <end position="191"/>
    </location>
</feature>
<feature type="transmembrane region" description="Helical" evidence="1">
    <location>
        <begin position="12"/>
        <end position="31"/>
    </location>
</feature>
<evidence type="ECO:0000313" key="2">
    <source>
        <dbReference type="EMBL" id="RXG97148.1"/>
    </source>
</evidence>
<evidence type="ECO:0000313" key="3">
    <source>
        <dbReference type="EMBL" id="RXH40317.1"/>
    </source>
</evidence>
<dbReference type="Proteomes" id="UP000290565">
    <property type="component" value="Unassembled WGS sequence"/>
</dbReference>
<feature type="transmembrane region" description="Helical" evidence="1">
    <location>
        <begin position="279"/>
        <end position="296"/>
    </location>
</feature>
<protein>
    <recommendedName>
        <fullName evidence="6">Glycosyltransferase RgtA/B/C/D-like domain-containing protein</fullName>
    </recommendedName>
</protein>
<feature type="transmembrane region" description="Helical" evidence="1">
    <location>
        <begin position="203"/>
        <end position="229"/>
    </location>
</feature>
<keyword evidence="1" id="KW-0472">Membrane</keyword>